<proteinExistence type="predicted"/>
<dbReference type="PANTHER" id="PTHR38111">
    <property type="entry name" value="ZN(2)-C6 FUNGAL-TYPE DOMAIN-CONTAINING PROTEIN-RELATED"/>
    <property type="match status" value="1"/>
</dbReference>
<dbReference type="OrthoDB" id="5126878at2759"/>
<dbReference type="InterPro" id="IPR053178">
    <property type="entry name" value="Osmoadaptation_assoc"/>
</dbReference>
<accession>A0A8E2EHQ9</accession>
<organism evidence="1 2">
    <name type="scientific">Lepidopterella palustris CBS 459.81</name>
    <dbReference type="NCBI Taxonomy" id="1314670"/>
    <lineage>
        <taxon>Eukaryota</taxon>
        <taxon>Fungi</taxon>
        <taxon>Dikarya</taxon>
        <taxon>Ascomycota</taxon>
        <taxon>Pezizomycotina</taxon>
        <taxon>Dothideomycetes</taxon>
        <taxon>Pleosporomycetidae</taxon>
        <taxon>Mytilinidiales</taxon>
        <taxon>Argynnaceae</taxon>
        <taxon>Lepidopterella</taxon>
    </lineage>
</organism>
<evidence type="ECO:0000313" key="1">
    <source>
        <dbReference type="EMBL" id="OCK84232.1"/>
    </source>
</evidence>
<protein>
    <submittedName>
        <fullName evidence="1">Uncharacterized protein</fullName>
    </submittedName>
</protein>
<name>A0A8E2EHQ9_9PEZI</name>
<dbReference type="PANTHER" id="PTHR38111:SF2">
    <property type="entry name" value="FINGER DOMAIN PROTEIN, PUTATIVE (AFU_ORTHOLOGUE AFUA_1G01560)-RELATED"/>
    <property type="match status" value="1"/>
</dbReference>
<gene>
    <name evidence="1" type="ORF">K432DRAFT_137148</name>
</gene>
<sequence>MGFLYCFIPTGKKYWLNHMLGLERMLELRGPAAHCAPGPHHIFQQVRRMLIFAYFNISRPSVLARAEWKSIPWMMVQYKAPDDDLFDFPADCTTLRAERDSILKGEADSSDVKTQERRTVCWRR</sequence>
<dbReference type="Proteomes" id="UP000250266">
    <property type="component" value="Unassembled WGS sequence"/>
</dbReference>
<dbReference type="AlphaFoldDB" id="A0A8E2EHQ9"/>
<evidence type="ECO:0000313" key="2">
    <source>
        <dbReference type="Proteomes" id="UP000250266"/>
    </source>
</evidence>
<reference evidence="1 2" key="1">
    <citation type="journal article" date="2016" name="Nat. Commun.">
        <title>Ectomycorrhizal ecology is imprinted in the genome of the dominant symbiotic fungus Cenococcum geophilum.</title>
        <authorList>
            <consortium name="DOE Joint Genome Institute"/>
            <person name="Peter M."/>
            <person name="Kohler A."/>
            <person name="Ohm R.A."/>
            <person name="Kuo A."/>
            <person name="Krutzmann J."/>
            <person name="Morin E."/>
            <person name="Arend M."/>
            <person name="Barry K.W."/>
            <person name="Binder M."/>
            <person name="Choi C."/>
            <person name="Clum A."/>
            <person name="Copeland A."/>
            <person name="Grisel N."/>
            <person name="Haridas S."/>
            <person name="Kipfer T."/>
            <person name="LaButti K."/>
            <person name="Lindquist E."/>
            <person name="Lipzen A."/>
            <person name="Maire R."/>
            <person name="Meier B."/>
            <person name="Mihaltcheva S."/>
            <person name="Molinier V."/>
            <person name="Murat C."/>
            <person name="Poggeler S."/>
            <person name="Quandt C.A."/>
            <person name="Sperisen C."/>
            <person name="Tritt A."/>
            <person name="Tisserant E."/>
            <person name="Crous P.W."/>
            <person name="Henrissat B."/>
            <person name="Nehls U."/>
            <person name="Egli S."/>
            <person name="Spatafora J.W."/>
            <person name="Grigoriev I.V."/>
            <person name="Martin F.M."/>
        </authorList>
    </citation>
    <scope>NUCLEOTIDE SEQUENCE [LARGE SCALE GENOMIC DNA]</scope>
    <source>
        <strain evidence="1 2">CBS 459.81</strain>
    </source>
</reference>
<keyword evidence="2" id="KW-1185">Reference proteome</keyword>
<dbReference type="EMBL" id="KV744842">
    <property type="protein sequence ID" value="OCK84232.1"/>
    <property type="molecule type" value="Genomic_DNA"/>
</dbReference>